<comment type="caution">
    <text evidence="3">The sequence shown here is derived from an EMBL/GenBank/DDBJ whole genome shotgun (WGS) entry which is preliminary data.</text>
</comment>
<feature type="domain" description="N-acyltransferase N-terminal" evidence="1">
    <location>
        <begin position="13"/>
        <end position="137"/>
    </location>
</feature>
<dbReference type="Pfam" id="PF18082">
    <property type="entry name" value="NAT_N"/>
    <property type="match status" value="1"/>
</dbReference>
<organism evidence="3 4">
    <name type="scientific">Luoshenia tenuis</name>
    <dbReference type="NCBI Taxonomy" id="2763654"/>
    <lineage>
        <taxon>Bacteria</taxon>
        <taxon>Bacillati</taxon>
        <taxon>Bacillota</taxon>
        <taxon>Clostridia</taxon>
        <taxon>Christensenellales</taxon>
        <taxon>Christensenellaceae</taxon>
        <taxon>Luoshenia</taxon>
    </lineage>
</organism>
<evidence type="ECO:0000259" key="2">
    <source>
        <dbReference type="Pfam" id="PF18164"/>
    </source>
</evidence>
<evidence type="ECO:0000259" key="1">
    <source>
        <dbReference type="Pfam" id="PF18082"/>
    </source>
</evidence>
<name>A0A926CZ09_9FIRM</name>
<dbReference type="EMBL" id="JACRSO010000001">
    <property type="protein sequence ID" value="MBC8528577.1"/>
    <property type="molecule type" value="Genomic_DNA"/>
</dbReference>
<keyword evidence="4" id="KW-1185">Reference proteome</keyword>
<dbReference type="InterPro" id="IPR041644">
    <property type="entry name" value="GNAT_C"/>
</dbReference>
<dbReference type="Proteomes" id="UP000654279">
    <property type="component" value="Unassembled WGS sequence"/>
</dbReference>
<sequence length="305" mass="33806">MIDILEYWDRDAAARLCAAIGMPPKATEAILPEYGRFDPASIARAFPLLLDRATGPAGVAAIEPVVAATGARAPWVWLAILLAAAARRRQLDGEMGIPESVTMDTLAALSRFVRDFYTQEGRWGFKGQGWIWRQLSGGIYRIGALEFERFRYPGLAIGAGEAALTPGEKLLSVHIPGDAVLTEAAIADAYARAEGFFARFAPDWDYQKLYCDSWMLSPQLKKLLKPASRILRFQRDYQILEFNREDCHYIRWIFGAQTDPALFKEETSLQRSVKAYVLAGGRVGAGVGVFAKGRYGLIDADRPIQ</sequence>
<reference evidence="3" key="1">
    <citation type="submission" date="2020-08" db="EMBL/GenBank/DDBJ databases">
        <title>Genome public.</title>
        <authorList>
            <person name="Liu C."/>
            <person name="Sun Q."/>
        </authorList>
    </citation>
    <scope>NUCLEOTIDE SEQUENCE</scope>
    <source>
        <strain evidence="3">NSJ-44</strain>
    </source>
</reference>
<dbReference type="AlphaFoldDB" id="A0A926CZ09"/>
<proteinExistence type="predicted"/>
<dbReference type="Pfam" id="PF18164">
    <property type="entry name" value="GNAT_C"/>
    <property type="match status" value="1"/>
</dbReference>
<evidence type="ECO:0000313" key="3">
    <source>
        <dbReference type="EMBL" id="MBC8528577.1"/>
    </source>
</evidence>
<accession>A0A926CZ09</accession>
<evidence type="ECO:0000313" key="4">
    <source>
        <dbReference type="Proteomes" id="UP000654279"/>
    </source>
</evidence>
<gene>
    <name evidence="3" type="ORF">H8699_03890</name>
</gene>
<dbReference type="RefSeq" id="WP_249284565.1">
    <property type="nucleotide sequence ID" value="NZ_JACRSO010000001.1"/>
</dbReference>
<dbReference type="Gene3D" id="3.40.630.120">
    <property type="match status" value="1"/>
</dbReference>
<feature type="domain" description="GNAT-like C-terminal" evidence="2">
    <location>
        <begin position="139"/>
        <end position="290"/>
    </location>
</feature>
<protein>
    <submittedName>
        <fullName evidence="3">DUF5596 domain-containing protein</fullName>
    </submittedName>
</protein>
<dbReference type="InterPro" id="IPR041273">
    <property type="entry name" value="NAT_N"/>
</dbReference>